<keyword evidence="5" id="KW-1185">Reference proteome</keyword>
<evidence type="ECO:0000259" key="3">
    <source>
        <dbReference type="PROSITE" id="PS51186"/>
    </source>
</evidence>
<protein>
    <submittedName>
        <fullName evidence="4">GNAT family N-acetyltransferase</fullName>
    </submittedName>
</protein>
<keyword evidence="2" id="KW-0012">Acyltransferase</keyword>
<name>A0ABT1RQV8_9FIRM</name>
<dbReference type="InterPro" id="IPR016181">
    <property type="entry name" value="Acyl_CoA_acyltransferase"/>
</dbReference>
<accession>A0ABT1RQV8</accession>
<dbReference type="RefSeq" id="WP_256132766.1">
    <property type="nucleotide sequence ID" value="NZ_JANFXK010000014.1"/>
</dbReference>
<dbReference type="InterPro" id="IPR000182">
    <property type="entry name" value="GNAT_dom"/>
</dbReference>
<evidence type="ECO:0000313" key="4">
    <source>
        <dbReference type="EMBL" id="MCQ4637579.1"/>
    </source>
</evidence>
<feature type="domain" description="N-acetyltransferase" evidence="3">
    <location>
        <begin position="1"/>
        <end position="174"/>
    </location>
</feature>
<proteinExistence type="predicted"/>
<dbReference type="Proteomes" id="UP001524502">
    <property type="component" value="Unassembled WGS sequence"/>
</dbReference>
<evidence type="ECO:0000256" key="2">
    <source>
        <dbReference type="ARBA" id="ARBA00023315"/>
    </source>
</evidence>
<sequence length="175" mass="19721">MIRKATANDLTVVAKMYDDVVLYEKEHTKYTIWQTGVYPTIETAKTAYEAESLYVYEEEGEICASVYLDNHQPQEYDSVDWPSKAKENEYLVVVLLCVDPLKAGRGIGQAMMNFIFEEGKRRNLKAVRLDTAGHNLPAIALYQKLGFDIVARAPIALGGLIEDSGHLFLEKSLQD</sequence>
<dbReference type="Gene3D" id="3.40.630.30">
    <property type="match status" value="1"/>
</dbReference>
<dbReference type="SUPFAM" id="SSF55729">
    <property type="entry name" value="Acyl-CoA N-acyltransferases (Nat)"/>
    <property type="match status" value="1"/>
</dbReference>
<evidence type="ECO:0000256" key="1">
    <source>
        <dbReference type="ARBA" id="ARBA00022679"/>
    </source>
</evidence>
<dbReference type="PANTHER" id="PTHR43420">
    <property type="entry name" value="ACETYLTRANSFERASE"/>
    <property type="match status" value="1"/>
</dbReference>
<dbReference type="PROSITE" id="PS51186">
    <property type="entry name" value="GNAT"/>
    <property type="match status" value="1"/>
</dbReference>
<dbReference type="CDD" id="cd04301">
    <property type="entry name" value="NAT_SF"/>
    <property type="match status" value="1"/>
</dbReference>
<evidence type="ECO:0000313" key="5">
    <source>
        <dbReference type="Proteomes" id="UP001524502"/>
    </source>
</evidence>
<organism evidence="4 5">
    <name type="scientific">Anaerovorax odorimutans</name>
    <dbReference type="NCBI Taxonomy" id="109327"/>
    <lineage>
        <taxon>Bacteria</taxon>
        <taxon>Bacillati</taxon>
        <taxon>Bacillota</taxon>
        <taxon>Clostridia</taxon>
        <taxon>Peptostreptococcales</taxon>
        <taxon>Anaerovoracaceae</taxon>
        <taxon>Anaerovorax</taxon>
    </lineage>
</organism>
<dbReference type="InterPro" id="IPR050680">
    <property type="entry name" value="YpeA/RimI_acetyltransf"/>
</dbReference>
<dbReference type="Pfam" id="PF00583">
    <property type="entry name" value="Acetyltransf_1"/>
    <property type="match status" value="1"/>
</dbReference>
<reference evidence="4 5" key="1">
    <citation type="submission" date="2022-06" db="EMBL/GenBank/DDBJ databases">
        <title>Isolation of gut microbiota from human fecal samples.</title>
        <authorList>
            <person name="Pamer E.G."/>
            <person name="Barat B."/>
            <person name="Waligurski E."/>
            <person name="Medina S."/>
            <person name="Paddock L."/>
            <person name="Mostad J."/>
        </authorList>
    </citation>
    <scope>NUCLEOTIDE SEQUENCE [LARGE SCALE GENOMIC DNA]</scope>
    <source>
        <strain evidence="4 5">SL.3.17</strain>
    </source>
</reference>
<dbReference type="EMBL" id="JANFXK010000014">
    <property type="protein sequence ID" value="MCQ4637579.1"/>
    <property type="molecule type" value="Genomic_DNA"/>
</dbReference>
<gene>
    <name evidence="4" type="ORF">NE619_12665</name>
</gene>
<comment type="caution">
    <text evidence="4">The sequence shown here is derived from an EMBL/GenBank/DDBJ whole genome shotgun (WGS) entry which is preliminary data.</text>
</comment>
<keyword evidence="1" id="KW-0808">Transferase</keyword>